<feature type="compositionally biased region" description="Low complexity" evidence="1">
    <location>
        <begin position="81"/>
        <end position="103"/>
    </location>
</feature>
<keyword evidence="3" id="KW-1185">Reference proteome</keyword>
<gene>
    <name evidence="2" type="ORF">GRQ65_10120</name>
</gene>
<evidence type="ECO:0000256" key="1">
    <source>
        <dbReference type="SAM" id="MobiDB-lite"/>
    </source>
</evidence>
<proteinExistence type="predicted"/>
<dbReference type="RefSeq" id="WP_160877793.1">
    <property type="nucleotide sequence ID" value="NZ_WUEK01000005.1"/>
</dbReference>
<dbReference type="Proteomes" id="UP000473325">
    <property type="component" value="Unassembled WGS sequence"/>
</dbReference>
<feature type="compositionally biased region" description="Pro residues" evidence="1">
    <location>
        <begin position="104"/>
        <end position="113"/>
    </location>
</feature>
<comment type="caution">
    <text evidence="2">The sequence shown here is derived from an EMBL/GenBank/DDBJ whole genome shotgun (WGS) entry which is preliminary data.</text>
</comment>
<dbReference type="AlphaFoldDB" id="A0A6L7ER25"/>
<evidence type="ECO:0000313" key="3">
    <source>
        <dbReference type="Proteomes" id="UP000473325"/>
    </source>
</evidence>
<reference evidence="2 3" key="1">
    <citation type="submission" date="2019-12" db="EMBL/GenBank/DDBJ databases">
        <authorList>
            <person name="Kun Z."/>
        </authorList>
    </citation>
    <scope>NUCLEOTIDE SEQUENCE [LARGE SCALE GENOMIC DNA]</scope>
    <source>
        <strain evidence="2 3">YIM 123512</strain>
    </source>
</reference>
<accession>A0A6L7ER25</accession>
<sequence>MPTLLPSGDATGATDLANINAALSGALLRRVALTSDYVVNNTVQMTSRSQLFMRDAEIQLAPFLNCVLIRNANQDATGDESTSASSAPAGPASAPSSAQSSLPLPRPARPPWC</sequence>
<organism evidence="2 3">
    <name type="scientific">Nocardioides flavescens</name>
    <dbReference type="NCBI Taxonomy" id="2691959"/>
    <lineage>
        <taxon>Bacteria</taxon>
        <taxon>Bacillati</taxon>
        <taxon>Actinomycetota</taxon>
        <taxon>Actinomycetes</taxon>
        <taxon>Propionibacteriales</taxon>
        <taxon>Nocardioidaceae</taxon>
        <taxon>Nocardioides</taxon>
    </lineage>
</organism>
<feature type="region of interest" description="Disordered" evidence="1">
    <location>
        <begin position="75"/>
        <end position="113"/>
    </location>
</feature>
<dbReference type="EMBL" id="WUEK01000005">
    <property type="protein sequence ID" value="MXG89907.1"/>
    <property type="molecule type" value="Genomic_DNA"/>
</dbReference>
<protein>
    <submittedName>
        <fullName evidence="2">Uncharacterized protein</fullName>
    </submittedName>
</protein>
<name>A0A6L7ER25_9ACTN</name>
<evidence type="ECO:0000313" key="2">
    <source>
        <dbReference type="EMBL" id="MXG89907.1"/>
    </source>
</evidence>